<evidence type="ECO:0000256" key="2">
    <source>
        <dbReference type="ARBA" id="ARBA00012937"/>
    </source>
</evidence>
<comment type="catalytic activity">
    <reaction evidence="4 8">
        <text>L-glutamate + NH4(+) + ATP = L-glutamine + ADP + phosphate + H(+)</text>
        <dbReference type="Rhea" id="RHEA:16169"/>
        <dbReference type="ChEBI" id="CHEBI:15378"/>
        <dbReference type="ChEBI" id="CHEBI:28938"/>
        <dbReference type="ChEBI" id="CHEBI:29985"/>
        <dbReference type="ChEBI" id="CHEBI:30616"/>
        <dbReference type="ChEBI" id="CHEBI:43474"/>
        <dbReference type="ChEBI" id="CHEBI:58359"/>
        <dbReference type="ChEBI" id="CHEBI:456216"/>
        <dbReference type="EC" id="6.3.1.2"/>
    </reaction>
</comment>
<dbReference type="Proteomes" id="UP001596364">
    <property type="component" value="Unassembled WGS sequence"/>
</dbReference>
<evidence type="ECO:0000313" key="12">
    <source>
        <dbReference type="Proteomes" id="UP001596364"/>
    </source>
</evidence>
<dbReference type="EMBL" id="JBHSUS010000001">
    <property type="protein sequence ID" value="MFC6440661.1"/>
    <property type="molecule type" value="Genomic_DNA"/>
</dbReference>
<dbReference type="Pfam" id="PF00120">
    <property type="entry name" value="Gln-synt_C"/>
    <property type="match status" value="1"/>
</dbReference>
<dbReference type="InterPro" id="IPR008146">
    <property type="entry name" value="Gln_synth_cat_dom"/>
</dbReference>
<dbReference type="PANTHER" id="PTHR43407">
    <property type="entry name" value="GLUTAMINE SYNTHETASE"/>
    <property type="match status" value="1"/>
</dbReference>
<evidence type="ECO:0000256" key="3">
    <source>
        <dbReference type="ARBA" id="ARBA00021364"/>
    </source>
</evidence>
<dbReference type="PROSITE" id="PS00181">
    <property type="entry name" value="GLNA_ATP"/>
    <property type="match status" value="1"/>
</dbReference>
<dbReference type="PROSITE" id="PS00180">
    <property type="entry name" value="GLNA_1"/>
    <property type="match status" value="1"/>
</dbReference>
<evidence type="ECO:0000256" key="6">
    <source>
        <dbReference type="RuleBase" id="RU000384"/>
    </source>
</evidence>
<dbReference type="NCBIfam" id="TIGR00653">
    <property type="entry name" value="GlnA"/>
    <property type="match status" value="1"/>
</dbReference>
<accession>A0ABW1XLH0</accession>
<dbReference type="PROSITE" id="PS51987">
    <property type="entry name" value="GS_CATALYTIC"/>
    <property type="match status" value="1"/>
</dbReference>
<dbReference type="GO" id="GO:0004356">
    <property type="term" value="F:glutamine synthetase activity"/>
    <property type="evidence" value="ECO:0007669"/>
    <property type="project" value="UniProtKB-EC"/>
</dbReference>
<keyword evidence="8" id="KW-0067">ATP-binding</keyword>
<comment type="subcellular location">
    <subcellularLocation>
        <location evidence="7">Cytoplasm</location>
    </subcellularLocation>
</comment>
<dbReference type="Gene3D" id="3.30.590.10">
    <property type="entry name" value="Glutamine synthetase/guanido kinase, catalytic domain"/>
    <property type="match status" value="1"/>
</dbReference>
<comment type="subunit">
    <text evidence="7">Oligomer of 12 subunits arranged in the form of two hexagons.</text>
</comment>
<evidence type="ECO:0000256" key="1">
    <source>
        <dbReference type="ARBA" id="ARBA00009897"/>
    </source>
</evidence>
<comment type="similarity">
    <text evidence="1 5 6">Belongs to the glutamine synthetase family.</text>
</comment>
<reference evidence="12" key="1">
    <citation type="journal article" date="2019" name="Int. J. Syst. Evol. Microbiol.">
        <title>The Global Catalogue of Microorganisms (GCM) 10K type strain sequencing project: providing services to taxonomists for standard genome sequencing and annotation.</title>
        <authorList>
            <consortium name="The Broad Institute Genomics Platform"/>
            <consortium name="The Broad Institute Genome Sequencing Center for Infectious Disease"/>
            <person name="Wu L."/>
            <person name="Ma J."/>
        </authorList>
    </citation>
    <scope>NUCLEOTIDE SEQUENCE [LARGE SCALE GENOMIC DNA]</scope>
    <source>
        <strain evidence="12">CGMCC 1.16031</strain>
    </source>
</reference>
<dbReference type="PANTHER" id="PTHR43407:SF2">
    <property type="entry name" value="GLUTAMINE SYNTHETASE"/>
    <property type="match status" value="1"/>
</dbReference>
<dbReference type="InterPro" id="IPR027303">
    <property type="entry name" value="Gln_synth_gly_rich_site"/>
</dbReference>
<dbReference type="InterPro" id="IPR001637">
    <property type="entry name" value="Gln_synth_I_adenylation_site"/>
</dbReference>
<keyword evidence="8" id="KW-0547">Nucleotide-binding</keyword>
<evidence type="ECO:0000259" key="10">
    <source>
        <dbReference type="PROSITE" id="PS51987"/>
    </source>
</evidence>
<proteinExistence type="inferred from homology"/>
<protein>
    <recommendedName>
        <fullName evidence="3 8">Glutamine synthetase</fullName>
        <ecNumber evidence="2 8">6.3.1.2</ecNumber>
    </recommendedName>
</protein>
<keyword evidence="12" id="KW-1185">Reference proteome</keyword>
<evidence type="ECO:0000256" key="7">
    <source>
        <dbReference type="RuleBase" id="RU000387"/>
    </source>
</evidence>
<dbReference type="SUPFAM" id="SSF55931">
    <property type="entry name" value="Glutamine synthetase/guanido kinase"/>
    <property type="match status" value="1"/>
</dbReference>
<dbReference type="NCBIfam" id="NF007006">
    <property type="entry name" value="PRK09469.1"/>
    <property type="match status" value="1"/>
</dbReference>
<name>A0ABW1XLH0_9ALTE</name>
<comment type="caution">
    <text evidence="11">The sequence shown here is derived from an EMBL/GenBank/DDBJ whole genome shotgun (WGS) entry which is preliminary data.</text>
</comment>
<dbReference type="PROSITE" id="PS00182">
    <property type="entry name" value="GLNA_ADENYLATION"/>
    <property type="match status" value="1"/>
</dbReference>
<dbReference type="SUPFAM" id="SSF54368">
    <property type="entry name" value="Glutamine synthetase, N-terminal domain"/>
    <property type="match status" value="1"/>
</dbReference>
<evidence type="ECO:0000256" key="5">
    <source>
        <dbReference type="PROSITE-ProRule" id="PRU01330"/>
    </source>
</evidence>
<dbReference type="InterPro" id="IPR027302">
    <property type="entry name" value="Gln_synth_N_conserv_site"/>
</dbReference>
<sequence length="469" mass="51945">MSIQKVIDLIKESEAKFVDLRFTDTKGKEQHVSIPARLVDEEFFEEGKMFDGSSIAGWKGINESDMVLMPDASTAMLDPFAEETQVNIRCDILEPSTMQGYDRDPRSVARRAEEYLKSTGIGDTAFFGPEPEFFMFDDVKFNSEMKGAFYEIDSSEAKWNSGSEYDNGNKGHRPGVKGGYFPVPPVDSAHDIRAAMCLVMEEMGLVIEAHHHEVATAGQNEIACQFNTLVKKADEIQIYKYVVHNVADAYGLTATFMPKPLVGDNGSGMHVHQSISKDGKNIFAGDKYAGLSEEALYYIGGIIKHARALNAFTNASTNSYKRLVPGFEAPVMLAYSARNRSASIRIPHVTSAKARRIEVRFPDPTANPYLAFAAMMMAGLDGIQNKIHPGDAMDKDLYDLPAEEAKQIPTVASSLDMALAALDADREFLTRGGVMTDDMIDAYIELKKADIERLAMTPHPVEFEMYYSV</sequence>
<dbReference type="InterPro" id="IPR008147">
    <property type="entry name" value="Gln_synt_N"/>
</dbReference>
<organism evidence="11 12">
    <name type="scientific">Pseudobowmanella zhangzhouensis</name>
    <dbReference type="NCBI Taxonomy" id="1537679"/>
    <lineage>
        <taxon>Bacteria</taxon>
        <taxon>Pseudomonadati</taxon>
        <taxon>Pseudomonadota</taxon>
        <taxon>Gammaproteobacteria</taxon>
        <taxon>Alteromonadales</taxon>
        <taxon>Alteromonadaceae</taxon>
    </lineage>
</organism>
<dbReference type="Gene3D" id="3.10.20.70">
    <property type="entry name" value="Glutamine synthetase, N-terminal domain"/>
    <property type="match status" value="1"/>
</dbReference>
<dbReference type="InterPro" id="IPR014746">
    <property type="entry name" value="Gln_synth/guanido_kin_cat_dom"/>
</dbReference>
<dbReference type="InterPro" id="IPR004809">
    <property type="entry name" value="Gln_synth_I"/>
</dbReference>
<dbReference type="SMART" id="SM01230">
    <property type="entry name" value="Gln-synt_C"/>
    <property type="match status" value="1"/>
</dbReference>
<keyword evidence="7" id="KW-0963">Cytoplasm</keyword>
<dbReference type="PROSITE" id="PS51986">
    <property type="entry name" value="GS_BETA_GRASP"/>
    <property type="match status" value="1"/>
</dbReference>
<feature type="domain" description="GS catalytic" evidence="10">
    <location>
        <begin position="105"/>
        <end position="469"/>
    </location>
</feature>
<evidence type="ECO:0000313" key="11">
    <source>
        <dbReference type="EMBL" id="MFC6440661.1"/>
    </source>
</evidence>
<gene>
    <name evidence="11" type="primary">glnA</name>
    <name evidence="11" type="ORF">ACFP85_10955</name>
</gene>
<feature type="domain" description="GS beta-grasp" evidence="9">
    <location>
        <begin position="13"/>
        <end position="97"/>
    </location>
</feature>
<dbReference type="InterPro" id="IPR036651">
    <property type="entry name" value="Gln_synt_N_sf"/>
</dbReference>
<dbReference type="EC" id="6.3.1.2" evidence="2 8"/>
<dbReference type="Pfam" id="PF03951">
    <property type="entry name" value="Gln-synt_N"/>
    <property type="match status" value="1"/>
</dbReference>
<keyword evidence="8 11" id="KW-0436">Ligase</keyword>
<dbReference type="RefSeq" id="WP_131259618.1">
    <property type="nucleotide sequence ID" value="NZ_JBHSUS010000001.1"/>
</dbReference>
<evidence type="ECO:0000259" key="9">
    <source>
        <dbReference type="PROSITE" id="PS51986"/>
    </source>
</evidence>
<evidence type="ECO:0000256" key="8">
    <source>
        <dbReference type="RuleBase" id="RU004356"/>
    </source>
</evidence>
<evidence type="ECO:0000256" key="4">
    <source>
        <dbReference type="ARBA" id="ARBA00049436"/>
    </source>
</evidence>